<proteinExistence type="predicted"/>
<reference evidence="1 2" key="1">
    <citation type="journal article" date="2011" name="Cell">
        <title>The monarch butterfly genome yields insights into long-distance migration.</title>
        <authorList>
            <person name="Zhan S."/>
            <person name="Merlin C."/>
            <person name="Boore J.L."/>
            <person name="Reppert S.M."/>
        </authorList>
    </citation>
    <scope>NUCLEOTIDE SEQUENCE [LARGE SCALE GENOMIC DNA]</scope>
    <source>
        <strain evidence="1">F-2</strain>
    </source>
</reference>
<dbReference type="Gene3D" id="3.30.70.1820">
    <property type="entry name" value="L1 transposable element, RRM domain"/>
    <property type="match status" value="1"/>
</dbReference>
<keyword evidence="2" id="KW-1185">Reference proteome</keyword>
<accession>A0A212F990</accession>
<evidence type="ECO:0000313" key="2">
    <source>
        <dbReference type="Proteomes" id="UP000007151"/>
    </source>
</evidence>
<name>A0A212F990_DANPL</name>
<sequence length="114" mass="12690">MRECNVEINGIPENRNENLLNIMQQLSIVVENPISSADIHVATVVKLNKDSNRPRVVILKICNSSVRDNLLASVNKFNKIHNGDKLSSMHLGIGNKRKPIFEKGNSPDDSHPVP</sequence>
<dbReference type="Proteomes" id="UP000007151">
    <property type="component" value="Unassembled WGS sequence"/>
</dbReference>
<dbReference type="InParanoid" id="A0A212F990"/>
<comment type="caution">
    <text evidence="1">The sequence shown here is derived from an EMBL/GenBank/DDBJ whole genome shotgun (WGS) entry which is preliminary data.</text>
</comment>
<gene>
    <name evidence="1" type="ORF">KGM_200194</name>
</gene>
<dbReference type="EMBL" id="AGBW02009622">
    <property type="protein sequence ID" value="OWR50304.1"/>
    <property type="molecule type" value="Genomic_DNA"/>
</dbReference>
<organism evidence="1 2">
    <name type="scientific">Danaus plexippus plexippus</name>
    <dbReference type="NCBI Taxonomy" id="278856"/>
    <lineage>
        <taxon>Eukaryota</taxon>
        <taxon>Metazoa</taxon>
        <taxon>Ecdysozoa</taxon>
        <taxon>Arthropoda</taxon>
        <taxon>Hexapoda</taxon>
        <taxon>Insecta</taxon>
        <taxon>Pterygota</taxon>
        <taxon>Neoptera</taxon>
        <taxon>Endopterygota</taxon>
        <taxon>Lepidoptera</taxon>
        <taxon>Glossata</taxon>
        <taxon>Ditrysia</taxon>
        <taxon>Papilionoidea</taxon>
        <taxon>Nymphalidae</taxon>
        <taxon>Danainae</taxon>
        <taxon>Danaini</taxon>
        <taxon>Danaina</taxon>
        <taxon>Danaus</taxon>
        <taxon>Danaus</taxon>
    </lineage>
</organism>
<evidence type="ECO:0000313" key="1">
    <source>
        <dbReference type="EMBL" id="OWR50304.1"/>
    </source>
</evidence>
<dbReference type="KEGG" id="dpl:KGM_200194"/>
<protein>
    <submittedName>
        <fullName evidence="1">Uncharacterized protein</fullName>
    </submittedName>
</protein>
<dbReference type="AlphaFoldDB" id="A0A212F990"/>